<organism evidence="1 2">
    <name type="scientific">Sesamum alatum</name>
    <dbReference type="NCBI Taxonomy" id="300844"/>
    <lineage>
        <taxon>Eukaryota</taxon>
        <taxon>Viridiplantae</taxon>
        <taxon>Streptophyta</taxon>
        <taxon>Embryophyta</taxon>
        <taxon>Tracheophyta</taxon>
        <taxon>Spermatophyta</taxon>
        <taxon>Magnoliopsida</taxon>
        <taxon>eudicotyledons</taxon>
        <taxon>Gunneridae</taxon>
        <taxon>Pentapetalae</taxon>
        <taxon>asterids</taxon>
        <taxon>lamiids</taxon>
        <taxon>Lamiales</taxon>
        <taxon>Pedaliaceae</taxon>
        <taxon>Sesamum</taxon>
    </lineage>
</organism>
<keyword evidence="2" id="KW-1185">Reference proteome</keyword>
<evidence type="ECO:0000313" key="2">
    <source>
        <dbReference type="Proteomes" id="UP001293254"/>
    </source>
</evidence>
<reference evidence="1" key="1">
    <citation type="submission" date="2020-06" db="EMBL/GenBank/DDBJ databases">
        <authorList>
            <person name="Li T."/>
            <person name="Hu X."/>
            <person name="Zhang T."/>
            <person name="Song X."/>
            <person name="Zhang H."/>
            <person name="Dai N."/>
            <person name="Sheng W."/>
            <person name="Hou X."/>
            <person name="Wei L."/>
        </authorList>
    </citation>
    <scope>NUCLEOTIDE SEQUENCE</scope>
    <source>
        <strain evidence="1">3651</strain>
        <tissue evidence="1">Leaf</tissue>
    </source>
</reference>
<comment type="caution">
    <text evidence="1">The sequence shown here is derived from an EMBL/GenBank/DDBJ whole genome shotgun (WGS) entry which is preliminary data.</text>
</comment>
<protein>
    <submittedName>
        <fullName evidence="1">Uncharacterized protein</fullName>
    </submittedName>
</protein>
<evidence type="ECO:0000313" key="1">
    <source>
        <dbReference type="EMBL" id="KAK4422821.1"/>
    </source>
</evidence>
<dbReference type="AlphaFoldDB" id="A0AAE1Y413"/>
<proteinExistence type="predicted"/>
<dbReference type="EMBL" id="JACGWO010000007">
    <property type="protein sequence ID" value="KAK4422821.1"/>
    <property type="molecule type" value="Genomic_DNA"/>
</dbReference>
<gene>
    <name evidence="1" type="ORF">Salat_1864600</name>
</gene>
<accession>A0AAE1Y413</accession>
<name>A0AAE1Y413_9LAMI</name>
<sequence length="136" mass="16261">MLNVQAERGRKQHDPNNVNQYAIDFASRAVSRRWHWEFRSSTYLWRLERFRTRYLTFKSVMEHTEITWGQSSNSIDRPAEVLEAIRQQNSFVDAYVEKGEPEWDKLKMIFEPNEEPVVQEVYDISGSEKEHVPPEE</sequence>
<reference evidence="1" key="2">
    <citation type="journal article" date="2024" name="Plant">
        <title>Genomic evolution and insights into agronomic trait innovations of Sesamum species.</title>
        <authorList>
            <person name="Miao H."/>
            <person name="Wang L."/>
            <person name="Qu L."/>
            <person name="Liu H."/>
            <person name="Sun Y."/>
            <person name="Le M."/>
            <person name="Wang Q."/>
            <person name="Wei S."/>
            <person name="Zheng Y."/>
            <person name="Lin W."/>
            <person name="Duan Y."/>
            <person name="Cao H."/>
            <person name="Xiong S."/>
            <person name="Wang X."/>
            <person name="Wei L."/>
            <person name="Li C."/>
            <person name="Ma Q."/>
            <person name="Ju M."/>
            <person name="Zhao R."/>
            <person name="Li G."/>
            <person name="Mu C."/>
            <person name="Tian Q."/>
            <person name="Mei H."/>
            <person name="Zhang T."/>
            <person name="Gao T."/>
            <person name="Zhang H."/>
        </authorList>
    </citation>
    <scope>NUCLEOTIDE SEQUENCE</scope>
    <source>
        <strain evidence="1">3651</strain>
    </source>
</reference>
<dbReference type="Proteomes" id="UP001293254">
    <property type="component" value="Unassembled WGS sequence"/>
</dbReference>